<feature type="domain" description="HTH psq-type" evidence="1">
    <location>
        <begin position="11"/>
        <end position="40"/>
    </location>
</feature>
<dbReference type="InterPro" id="IPR007889">
    <property type="entry name" value="HTH_Psq"/>
</dbReference>
<dbReference type="AlphaFoldDB" id="A0A6S6TVT8"/>
<dbReference type="Gene3D" id="1.10.10.60">
    <property type="entry name" value="Homeodomain-like"/>
    <property type="match status" value="1"/>
</dbReference>
<evidence type="ECO:0000313" key="2">
    <source>
        <dbReference type="EMBL" id="CAA6823554.1"/>
    </source>
</evidence>
<dbReference type="Pfam" id="PF04218">
    <property type="entry name" value="CENP-B_N"/>
    <property type="match status" value="1"/>
</dbReference>
<dbReference type="SUPFAM" id="SSF46689">
    <property type="entry name" value="Homeodomain-like"/>
    <property type="match status" value="1"/>
</dbReference>
<organism evidence="2">
    <name type="scientific">uncultured Thiotrichaceae bacterium</name>
    <dbReference type="NCBI Taxonomy" id="298394"/>
    <lineage>
        <taxon>Bacteria</taxon>
        <taxon>Pseudomonadati</taxon>
        <taxon>Pseudomonadota</taxon>
        <taxon>Gammaproteobacteria</taxon>
        <taxon>Thiotrichales</taxon>
        <taxon>Thiotrichaceae</taxon>
        <taxon>environmental samples</taxon>
    </lineage>
</organism>
<sequence length="41" mass="4936">MDKREKEIRDYLKKGVSKRSIARIVECAPNTLYAWLKRKKL</sequence>
<gene>
    <name evidence="2" type="ORF">HELGO_WM23811</name>
</gene>
<dbReference type="InterPro" id="IPR009057">
    <property type="entry name" value="Homeodomain-like_sf"/>
</dbReference>
<reference evidence="2" key="1">
    <citation type="submission" date="2020-01" db="EMBL/GenBank/DDBJ databases">
        <authorList>
            <person name="Meier V. D."/>
            <person name="Meier V D."/>
        </authorList>
    </citation>
    <scope>NUCLEOTIDE SEQUENCE</scope>
    <source>
        <strain evidence="2">HLG_WM_MAG_08</strain>
    </source>
</reference>
<protein>
    <recommendedName>
        <fullName evidence="1">HTH psq-type domain-containing protein</fullName>
    </recommendedName>
</protein>
<proteinExistence type="predicted"/>
<accession>A0A6S6TVT8</accession>
<dbReference type="GO" id="GO:0003677">
    <property type="term" value="F:DNA binding"/>
    <property type="evidence" value="ECO:0007669"/>
    <property type="project" value="InterPro"/>
</dbReference>
<dbReference type="EMBL" id="CACVAV010000364">
    <property type="protein sequence ID" value="CAA6823554.1"/>
    <property type="molecule type" value="Genomic_DNA"/>
</dbReference>
<evidence type="ECO:0000259" key="1">
    <source>
        <dbReference type="Pfam" id="PF04218"/>
    </source>
</evidence>
<name>A0A6S6TVT8_9GAMM</name>